<evidence type="ECO:0000256" key="4">
    <source>
        <dbReference type="ARBA" id="ARBA00048391"/>
    </source>
</evidence>
<evidence type="ECO:0000259" key="6">
    <source>
        <dbReference type="Pfam" id="PF05175"/>
    </source>
</evidence>
<sequence>MTEGQPLSIADHERLSPLDKLETRMLLMHVTGLSRIQLITRSDYPLSTSQTQQFVELQQRRLAGEPIAYLTGEREFFGLPFYTSPAVLIPRADTELLVELGLQFAPQNSTLLDLGTGSGAIAIALAHERQDLDVCAVDISTEALAIAKKNAARILPPDHLQLLHSDWYSALAGRVFQTIVSNPPYIVKDDPHLSQGDLRFEPINALTDHADGLSAYRHIIQGAHTHLAQQGWLLMEHGYHQAEEVRALLIAAGYTQVQSWRDLAGIERVSGGQRR</sequence>
<dbReference type="InterPro" id="IPR002052">
    <property type="entry name" value="DNA_methylase_N6_adenine_CS"/>
</dbReference>
<feature type="domain" description="Release factor glutamine methyltransferase N-terminal" evidence="7">
    <location>
        <begin position="17"/>
        <end position="72"/>
    </location>
</feature>
<dbReference type="PROSITE" id="PS00092">
    <property type="entry name" value="N6_MTASE"/>
    <property type="match status" value="1"/>
</dbReference>
<dbReference type="EMBL" id="JAGSPK010000008">
    <property type="protein sequence ID" value="MBR7794366.1"/>
    <property type="molecule type" value="Genomic_DNA"/>
</dbReference>
<comment type="similarity">
    <text evidence="5">Belongs to the protein N5-glutamine methyltransferase family. PrmC subfamily.</text>
</comment>
<keyword evidence="2 5" id="KW-0808">Transferase</keyword>
<dbReference type="InterPro" id="IPR050320">
    <property type="entry name" value="N5-glutamine_MTase"/>
</dbReference>
<gene>
    <name evidence="5 8" type="primary">prmC</name>
    <name evidence="8" type="ORF">KDM87_17355</name>
</gene>
<name>A0ABS5H669_9BURK</name>
<dbReference type="Gene3D" id="3.40.50.150">
    <property type="entry name" value="Vaccinia Virus protein VP39"/>
    <property type="match status" value="1"/>
</dbReference>
<feature type="binding site" evidence="5">
    <location>
        <position position="138"/>
    </location>
    <ligand>
        <name>S-adenosyl-L-methionine</name>
        <dbReference type="ChEBI" id="CHEBI:59789"/>
    </ligand>
</feature>
<dbReference type="CDD" id="cd02440">
    <property type="entry name" value="AdoMet_MTases"/>
    <property type="match status" value="1"/>
</dbReference>
<dbReference type="InterPro" id="IPR007848">
    <property type="entry name" value="Small_mtfrase_dom"/>
</dbReference>
<dbReference type="InterPro" id="IPR040758">
    <property type="entry name" value="PrmC_N"/>
</dbReference>
<keyword evidence="9" id="KW-1185">Reference proteome</keyword>
<dbReference type="Pfam" id="PF17827">
    <property type="entry name" value="PrmC_N"/>
    <property type="match status" value="1"/>
</dbReference>
<dbReference type="Pfam" id="PF05175">
    <property type="entry name" value="MTS"/>
    <property type="match status" value="1"/>
</dbReference>
<dbReference type="GO" id="GO:0032259">
    <property type="term" value="P:methylation"/>
    <property type="evidence" value="ECO:0007669"/>
    <property type="project" value="UniProtKB-KW"/>
</dbReference>
<dbReference type="EC" id="2.1.1.297" evidence="5"/>
<reference evidence="8 9" key="1">
    <citation type="submission" date="2021-04" db="EMBL/GenBank/DDBJ databases">
        <title>novel species isolated from subtropical streams in China.</title>
        <authorList>
            <person name="Lu H."/>
        </authorList>
    </citation>
    <scope>NUCLEOTIDE SEQUENCE [LARGE SCALE GENOMIC DNA]</scope>
    <source>
        <strain evidence="8 9">FT147W</strain>
    </source>
</reference>
<feature type="binding site" evidence="5">
    <location>
        <position position="167"/>
    </location>
    <ligand>
        <name>S-adenosyl-L-methionine</name>
        <dbReference type="ChEBI" id="CHEBI:59789"/>
    </ligand>
</feature>
<feature type="domain" description="Methyltransferase small" evidence="6">
    <location>
        <begin position="96"/>
        <end position="188"/>
    </location>
</feature>
<organism evidence="8 9">
    <name type="scientific">Undibacterium rivi</name>
    <dbReference type="NCBI Taxonomy" id="2828729"/>
    <lineage>
        <taxon>Bacteria</taxon>
        <taxon>Pseudomonadati</taxon>
        <taxon>Pseudomonadota</taxon>
        <taxon>Betaproteobacteria</taxon>
        <taxon>Burkholderiales</taxon>
        <taxon>Oxalobacteraceae</taxon>
        <taxon>Undibacterium</taxon>
    </lineage>
</organism>
<evidence type="ECO:0000256" key="1">
    <source>
        <dbReference type="ARBA" id="ARBA00022603"/>
    </source>
</evidence>
<evidence type="ECO:0000256" key="3">
    <source>
        <dbReference type="ARBA" id="ARBA00022691"/>
    </source>
</evidence>
<keyword evidence="3 5" id="KW-0949">S-adenosyl-L-methionine</keyword>
<dbReference type="RefSeq" id="WP_212680379.1">
    <property type="nucleotide sequence ID" value="NZ_JAGSPK010000008.1"/>
</dbReference>
<feature type="binding site" evidence="5">
    <location>
        <begin position="182"/>
        <end position="185"/>
    </location>
    <ligand>
        <name>substrate</name>
    </ligand>
</feature>
<dbReference type="PANTHER" id="PTHR18895">
    <property type="entry name" value="HEMK METHYLTRANSFERASE"/>
    <property type="match status" value="1"/>
</dbReference>
<dbReference type="InterPro" id="IPR004556">
    <property type="entry name" value="HemK-like"/>
</dbReference>
<dbReference type="NCBIfam" id="TIGR03534">
    <property type="entry name" value="RF_mod_PrmC"/>
    <property type="match status" value="1"/>
</dbReference>
<comment type="catalytic activity">
    <reaction evidence="4 5">
        <text>L-glutaminyl-[peptide chain release factor] + S-adenosyl-L-methionine = N(5)-methyl-L-glutaminyl-[peptide chain release factor] + S-adenosyl-L-homocysteine + H(+)</text>
        <dbReference type="Rhea" id="RHEA:42896"/>
        <dbReference type="Rhea" id="RHEA-COMP:10271"/>
        <dbReference type="Rhea" id="RHEA-COMP:10272"/>
        <dbReference type="ChEBI" id="CHEBI:15378"/>
        <dbReference type="ChEBI" id="CHEBI:30011"/>
        <dbReference type="ChEBI" id="CHEBI:57856"/>
        <dbReference type="ChEBI" id="CHEBI:59789"/>
        <dbReference type="ChEBI" id="CHEBI:61891"/>
        <dbReference type="EC" id="2.1.1.297"/>
    </reaction>
</comment>
<dbReference type="InterPro" id="IPR019874">
    <property type="entry name" value="RF_methyltr_PrmC"/>
</dbReference>
<evidence type="ECO:0000313" key="9">
    <source>
        <dbReference type="Proteomes" id="UP000682982"/>
    </source>
</evidence>
<feature type="binding site" evidence="5">
    <location>
        <begin position="115"/>
        <end position="119"/>
    </location>
    <ligand>
        <name>S-adenosyl-L-methionine</name>
        <dbReference type="ChEBI" id="CHEBI:59789"/>
    </ligand>
</feature>
<feature type="binding site" evidence="5">
    <location>
        <position position="182"/>
    </location>
    <ligand>
        <name>S-adenosyl-L-methionine</name>
        <dbReference type="ChEBI" id="CHEBI:59789"/>
    </ligand>
</feature>
<keyword evidence="1 5" id="KW-0489">Methyltransferase</keyword>
<evidence type="ECO:0000256" key="5">
    <source>
        <dbReference type="HAMAP-Rule" id="MF_02126"/>
    </source>
</evidence>
<dbReference type="HAMAP" id="MF_02126">
    <property type="entry name" value="RF_methyltr_PrmC"/>
    <property type="match status" value="1"/>
</dbReference>
<evidence type="ECO:0000256" key="2">
    <source>
        <dbReference type="ARBA" id="ARBA00022679"/>
    </source>
</evidence>
<dbReference type="InterPro" id="IPR029063">
    <property type="entry name" value="SAM-dependent_MTases_sf"/>
</dbReference>
<comment type="function">
    <text evidence="5">Methylates the class 1 translation termination release factors RF1/PrfA and RF2/PrfB on the glutamine residue of the universally conserved GGQ motif.</text>
</comment>
<dbReference type="NCBIfam" id="TIGR00536">
    <property type="entry name" value="hemK_fam"/>
    <property type="match status" value="1"/>
</dbReference>
<dbReference type="Gene3D" id="1.10.8.10">
    <property type="entry name" value="DNA helicase RuvA subunit, C-terminal domain"/>
    <property type="match status" value="1"/>
</dbReference>
<protein>
    <recommendedName>
        <fullName evidence="5">Release factor glutamine methyltransferase</fullName>
        <shortName evidence="5">RF MTase</shortName>
        <ecNumber evidence="5">2.1.1.297</ecNumber>
    </recommendedName>
    <alternativeName>
        <fullName evidence="5">N5-glutamine methyltransferase PrmC</fullName>
    </alternativeName>
    <alternativeName>
        <fullName evidence="5">Protein-(glutamine-N5) MTase PrmC</fullName>
    </alternativeName>
    <alternativeName>
        <fullName evidence="5">Protein-glutamine N-methyltransferase PrmC</fullName>
    </alternativeName>
</protein>
<comment type="caution">
    <text evidence="8">The sequence shown here is derived from an EMBL/GenBank/DDBJ whole genome shotgun (WGS) entry which is preliminary data.</text>
</comment>
<proteinExistence type="inferred from homology"/>
<evidence type="ECO:0000313" key="8">
    <source>
        <dbReference type="EMBL" id="MBR7794366.1"/>
    </source>
</evidence>
<dbReference type="GO" id="GO:0102559">
    <property type="term" value="F:peptide chain release factor N(5)-glutamine methyltransferase activity"/>
    <property type="evidence" value="ECO:0007669"/>
    <property type="project" value="UniProtKB-EC"/>
</dbReference>
<evidence type="ECO:0000259" key="7">
    <source>
        <dbReference type="Pfam" id="PF17827"/>
    </source>
</evidence>
<dbReference type="SUPFAM" id="SSF53335">
    <property type="entry name" value="S-adenosyl-L-methionine-dependent methyltransferases"/>
    <property type="match status" value="1"/>
</dbReference>
<dbReference type="Proteomes" id="UP000682982">
    <property type="component" value="Unassembled WGS sequence"/>
</dbReference>
<accession>A0ABS5H669</accession>
<dbReference type="PANTHER" id="PTHR18895:SF74">
    <property type="entry name" value="MTRF1L RELEASE FACTOR GLUTAMINE METHYLTRANSFERASE"/>
    <property type="match status" value="1"/>
</dbReference>